<evidence type="ECO:0000313" key="2">
    <source>
        <dbReference type="Proteomes" id="UP000078397"/>
    </source>
</evidence>
<dbReference type="KEGG" id="pchm:VFPPC_02523"/>
<dbReference type="EMBL" id="LSBJ02000002">
    <property type="protein sequence ID" value="OAQ69981.2"/>
    <property type="molecule type" value="Genomic_DNA"/>
</dbReference>
<dbReference type="GO" id="GO:0008168">
    <property type="term" value="F:methyltransferase activity"/>
    <property type="evidence" value="ECO:0007669"/>
    <property type="project" value="UniProtKB-KW"/>
</dbReference>
<sequence length="140" mass="15791">MPNHEAIQAAYDEWAKEYLIPYYAPGNFIEKGGYVDLVLPWSLKSPVLGFEAAGFRREIWQQDSDEGATMDMDMLEKALGTISPVTRWRGAHPGDVGTERDAARVLRRTLEKLLRENGVEEVLRQESPKVVVLMVKKSAS</sequence>
<protein>
    <submittedName>
        <fullName evidence="1">Methyltransferase</fullName>
    </submittedName>
</protein>
<dbReference type="GO" id="GO:0032259">
    <property type="term" value="P:methylation"/>
    <property type="evidence" value="ECO:0007669"/>
    <property type="project" value="UniProtKB-KW"/>
</dbReference>
<accession>A0A179FXZ8</accession>
<dbReference type="STRING" id="1380566.A0A179FXZ8"/>
<keyword evidence="1" id="KW-0808">Transferase</keyword>
<keyword evidence="1" id="KW-0489">Methyltransferase</keyword>
<name>A0A179FXZ8_METCM</name>
<proteinExistence type="predicted"/>
<evidence type="ECO:0000313" key="1">
    <source>
        <dbReference type="EMBL" id="OAQ69981.2"/>
    </source>
</evidence>
<dbReference type="AlphaFoldDB" id="A0A179FXZ8"/>
<dbReference type="Gene3D" id="3.40.50.150">
    <property type="entry name" value="Vaccinia Virus protein VP39"/>
    <property type="match status" value="1"/>
</dbReference>
<gene>
    <name evidence="1" type="ORF">VFPPC_02523</name>
</gene>
<comment type="caution">
    <text evidence="1">The sequence shown here is derived from an EMBL/GenBank/DDBJ whole genome shotgun (WGS) entry which is preliminary data.</text>
</comment>
<dbReference type="InterPro" id="IPR029063">
    <property type="entry name" value="SAM-dependent_MTases_sf"/>
</dbReference>
<dbReference type="GeneID" id="28846154"/>
<keyword evidence="2" id="KW-1185">Reference proteome</keyword>
<dbReference type="Proteomes" id="UP000078397">
    <property type="component" value="Unassembled WGS sequence"/>
</dbReference>
<organism evidence="1 2">
    <name type="scientific">Pochonia chlamydosporia 170</name>
    <dbReference type="NCBI Taxonomy" id="1380566"/>
    <lineage>
        <taxon>Eukaryota</taxon>
        <taxon>Fungi</taxon>
        <taxon>Dikarya</taxon>
        <taxon>Ascomycota</taxon>
        <taxon>Pezizomycotina</taxon>
        <taxon>Sordariomycetes</taxon>
        <taxon>Hypocreomycetidae</taxon>
        <taxon>Hypocreales</taxon>
        <taxon>Clavicipitaceae</taxon>
        <taxon>Pochonia</taxon>
    </lineage>
</organism>
<reference evidence="1 2" key="1">
    <citation type="journal article" date="2016" name="PLoS Pathog.">
        <title>Biosynthesis of antibiotic leucinostatins in bio-control fungus Purpureocillium lilacinum and their inhibition on phytophthora revealed by genome mining.</title>
        <authorList>
            <person name="Wang G."/>
            <person name="Liu Z."/>
            <person name="Lin R."/>
            <person name="Li E."/>
            <person name="Mao Z."/>
            <person name="Ling J."/>
            <person name="Yang Y."/>
            <person name="Yin W.B."/>
            <person name="Xie B."/>
        </authorList>
    </citation>
    <scope>NUCLEOTIDE SEQUENCE [LARGE SCALE GENOMIC DNA]</scope>
    <source>
        <strain evidence="1">170</strain>
    </source>
</reference>
<dbReference type="OrthoDB" id="10027013at2759"/>
<dbReference type="RefSeq" id="XP_018146518.2">
    <property type="nucleotide sequence ID" value="XM_018282160.2"/>
</dbReference>